<keyword evidence="3" id="KW-1185">Reference proteome</keyword>
<proteinExistence type="predicted"/>
<dbReference type="SUPFAM" id="SSF51905">
    <property type="entry name" value="FAD/NAD(P)-binding domain"/>
    <property type="match status" value="1"/>
</dbReference>
<feature type="domain" description="Amine oxidase" evidence="1">
    <location>
        <begin position="16"/>
        <end position="424"/>
    </location>
</feature>
<comment type="caution">
    <text evidence="2">The sequence shown here is derived from an EMBL/GenBank/DDBJ whole genome shotgun (WGS) entry which is preliminary data.</text>
</comment>
<accession>A0A8J3N2C8</accession>
<name>A0A8J3N2C8_9CHLR</name>
<reference evidence="2" key="1">
    <citation type="submission" date="2020-10" db="EMBL/GenBank/DDBJ databases">
        <title>Taxonomic study of unclassified bacteria belonging to the class Ktedonobacteria.</title>
        <authorList>
            <person name="Yabe S."/>
            <person name="Wang C.M."/>
            <person name="Zheng Y."/>
            <person name="Sakai Y."/>
            <person name="Cavaletti L."/>
            <person name="Monciardini P."/>
            <person name="Donadio S."/>
        </authorList>
    </citation>
    <scope>NUCLEOTIDE SEQUENCE</scope>
    <source>
        <strain evidence="2">ID150040</strain>
    </source>
</reference>
<organism evidence="2 3">
    <name type="scientific">Reticulibacter mediterranei</name>
    <dbReference type="NCBI Taxonomy" id="2778369"/>
    <lineage>
        <taxon>Bacteria</taxon>
        <taxon>Bacillati</taxon>
        <taxon>Chloroflexota</taxon>
        <taxon>Ktedonobacteria</taxon>
        <taxon>Ktedonobacterales</taxon>
        <taxon>Reticulibacteraceae</taxon>
        <taxon>Reticulibacter</taxon>
    </lineage>
</organism>
<protein>
    <submittedName>
        <fullName evidence="2">Dehydrogenase</fullName>
    </submittedName>
</protein>
<dbReference type="EMBL" id="BNJK01000001">
    <property type="protein sequence ID" value="GHO95347.1"/>
    <property type="molecule type" value="Genomic_DNA"/>
</dbReference>
<evidence type="ECO:0000259" key="1">
    <source>
        <dbReference type="Pfam" id="PF01593"/>
    </source>
</evidence>
<dbReference type="PANTHER" id="PTHR43734">
    <property type="entry name" value="PHYTOENE DESATURASE"/>
    <property type="match status" value="1"/>
</dbReference>
<evidence type="ECO:0000313" key="2">
    <source>
        <dbReference type="EMBL" id="GHO95347.1"/>
    </source>
</evidence>
<dbReference type="AlphaFoldDB" id="A0A8J3N2C8"/>
<dbReference type="InterPro" id="IPR036188">
    <property type="entry name" value="FAD/NAD-bd_sf"/>
</dbReference>
<dbReference type="Gene3D" id="3.90.660.50">
    <property type="match status" value="1"/>
</dbReference>
<sequence>MEHLSRTDVAVIGGGLAGLTTAAYLARAGRSVLVLEKAGQFGGRAITTEQSGFLFNRGIHAFYQTGPGEAVLHELDVPYSATSSGRSMYEAHYKDGIEPLPLNAETIRTSRLLNDQARAELTRLLIGLKQSDTTRWQGISIQDWLEQSTTQPVVRRFFEAAVRLAMYTHAPELIDAGFALHLITTQPPALRINGGWQTLVNGLAQVARTAGANLQTGARVTAVEVGEQAHLVYLADGKTIEATTVVLATEPAVAARLVAHGQHALLRKLAEQTIPVYAACLDIGIRPLPDPQRSVVLHFERPLFYSVHSRDSDLAPAGGALIHVVKYLRPNEKSDAQADRREMEEWLDRLQPGWRNVVVAQQYLPHMQVTGDMLQARRKGLAGRPEPAIPNVRNLYIVGDWVGQEDYLANASFASARQASQLILANVPVQQ</sequence>
<gene>
    <name evidence="2" type="ORF">KSF_053950</name>
</gene>
<dbReference type="RefSeq" id="WP_220206032.1">
    <property type="nucleotide sequence ID" value="NZ_BNJK01000001.1"/>
</dbReference>
<dbReference type="PANTHER" id="PTHR43734:SF1">
    <property type="entry name" value="PHYTOENE DESATURASE"/>
    <property type="match status" value="1"/>
</dbReference>
<dbReference type="Pfam" id="PF01593">
    <property type="entry name" value="Amino_oxidase"/>
    <property type="match status" value="1"/>
</dbReference>
<dbReference type="InterPro" id="IPR002937">
    <property type="entry name" value="Amino_oxidase"/>
</dbReference>
<dbReference type="Gene3D" id="3.50.50.60">
    <property type="entry name" value="FAD/NAD(P)-binding domain"/>
    <property type="match status" value="1"/>
</dbReference>
<evidence type="ECO:0000313" key="3">
    <source>
        <dbReference type="Proteomes" id="UP000597444"/>
    </source>
</evidence>
<dbReference type="GO" id="GO:0016491">
    <property type="term" value="F:oxidoreductase activity"/>
    <property type="evidence" value="ECO:0007669"/>
    <property type="project" value="InterPro"/>
</dbReference>
<dbReference type="Proteomes" id="UP000597444">
    <property type="component" value="Unassembled WGS sequence"/>
</dbReference>